<reference evidence="3" key="1">
    <citation type="journal article" date="2019" name="Int. J. Syst. Evol. Microbiol.">
        <title>The Global Catalogue of Microorganisms (GCM) 10K type strain sequencing project: providing services to taxonomists for standard genome sequencing and annotation.</title>
        <authorList>
            <consortium name="The Broad Institute Genomics Platform"/>
            <consortium name="The Broad Institute Genome Sequencing Center for Infectious Disease"/>
            <person name="Wu L."/>
            <person name="Ma J."/>
        </authorList>
    </citation>
    <scope>NUCLEOTIDE SEQUENCE [LARGE SCALE GENOMIC DNA]</scope>
    <source>
        <strain evidence="3">JCM 12763</strain>
    </source>
</reference>
<name>A0ABW1LU01_9ACTN</name>
<dbReference type="Proteomes" id="UP001596242">
    <property type="component" value="Unassembled WGS sequence"/>
</dbReference>
<dbReference type="RefSeq" id="WP_386394034.1">
    <property type="nucleotide sequence ID" value="NZ_JBHSPT010000011.1"/>
</dbReference>
<gene>
    <name evidence="2" type="ORF">ACFP50_05890</name>
</gene>
<evidence type="ECO:0000313" key="3">
    <source>
        <dbReference type="Proteomes" id="UP001596242"/>
    </source>
</evidence>
<evidence type="ECO:0000313" key="2">
    <source>
        <dbReference type="EMBL" id="MFC6055009.1"/>
    </source>
</evidence>
<dbReference type="EMBL" id="JBHSPT010000011">
    <property type="protein sequence ID" value="MFC6055009.1"/>
    <property type="molecule type" value="Genomic_DNA"/>
</dbReference>
<protein>
    <submittedName>
        <fullName evidence="2">Uncharacterized protein</fullName>
    </submittedName>
</protein>
<evidence type="ECO:0000256" key="1">
    <source>
        <dbReference type="SAM" id="MobiDB-lite"/>
    </source>
</evidence>
<comment type="caution">
    <text evidence="2">The sequence shown here is derived from an EMBL/GenBank/DDBJ whole genome shotgun (WGS) entry which is preliminary data.</text>
</comment>
<keyword evidence="3" id="KW-1185">Reference proteome</keyword>
<organism evidence="2 3">
    <name type="scientific">Streptomyces pratens</name>
    <dbReference type="NCBI Taxonomy" id="887456"/>
    <lineage>
        <taxon>Bacteria</taxon>
        <taxon>Bacillati</taxon>
        <taxon>Actinomycetota</taxon>
        <taxon>Actinomycetes</taxon>
        <taxon>Kitasatosporales</taxon>
        <taxon>Streptomycetaceae</taxon>
        <taxon>Streptomyces</taxon>
    </lineage>
</organism>
<accession>A0ABW1LU01</accession>
<sequence>MKNNAPAEHADVPAAESVDLPLDRYMFNEFEIHDLSTLLRTLTLTCMKENGFAGTDLPKPPDPGVSKHNERRYGITDGRLAIRLGYRAPQSVTTSPKAEETLSTDEEFTLTGGSSKPGETGKGGKNKAGRKVPLGGCRGEALKALGYAPTAIPGNPPAVQALDQQSFEASLRTGNVKQALQDWSTCMQDHGHTYTAEPFSASNDRRFATRTVTAAEKDVAATDVRCKKSSRLVDTWKAEETKIQRSLMAEHRQELQKTAKQRDVTLSSIKKISGSSS</sequence>
<feature type="region of interest" description="Disordered" evidence="1">
    <location>
        <begin position="90"/>
        <end position="132"/>
    </location>
</feature>
<proteinExistence type="predicted"/>